<name>K9WVQ3_9NOST</name>
<keyword evidence="2" id="KW-1185">Reference proteome</keyword>
<dbReference type="RefSeq" id="WP_015207132.1">
    <property type="nucleotide sequence ID" value="NC_019757.1"/>
</dbReference>
<evidence type="ECO:0000313" key="2">
    <source>
        <dbReference type="Proteomes" id="UP000010475"/>
    </source>
</evidence>
<organism evidence="1 2">
    <name type="scientific">Cylindrospermum stagnale PCC 7417</name>
    <dbReference type="NCBI Taxonomy" id="56107"/>
    <lineage>
        <taxon>Bacteria</taxon>
        <taxon>Bacillati</taxon>
        <taxon>Cyanobacteriota</taxon>
        <taxon>Cyanophyceae</taxon>
        <taxon>Nostocales</taxon>
        <taxon>Nostocaceae</taxon>
        <taxon>Cylindrospermum</taxon>
    </lineage>
</organism>
<accession>K9WVQ3</accession>
<protein>
    <submittedName>
        <fullName evidence="1">Uncharacterized protein</fullName>
    </submittedName>
</protein>
<evidence type="ECO:0000313" key="1">
    <source>
        <dbReference type="EMBL" id="AFZ23876.1"/>
    </source>
</evidence>
<proteinExistence type="predicted"/>
<dbReference type="HOGENOM" id="CLU_1903214_0_0_3"/>
<dbReference type="EMBL" id="CP003642">
    <property type="protein sequence ID" value="AFZ23876.1"/>
    <property type="molecule type" value="Genomic_DNA"/>
</dbReference>
<dbReference type="KEGG" id="csg:Cylst_1597"/>
<dbReference type="AlphaFoldDB" id="K9WVQ3"/>
<gene>
    <name evidence="1" type="ORF">Cylst_1597</name>
</gene>
<reference evidence="1 2" key="1">
    <citation type="submission" date="2012-06" db="EMBL/GenBank/DDBJ databases">
        <title>Finished chromosome of genome of Cylindrospermum stagnale PCC 7417.</title>
        <authorList>
            <consortium name="US DOE Joint Genome Institute"/>
            <person name="Gugger M."/>
            <person name="Coursin T."/>
            <person name="Rippka R."/>
            <person name="Tandeau De Marsac N."/>
            <person name="Huntemann M."/>
            <person name="Wei C.-L."/>
            <person name="Han J."/>
            <person name="Detter J.C."/>
            <person name="Han C."/>
            <person name="Tapia R."/>
            <person name="Chen A."/>
            <person name="Kyrpides N."/>
            <person name="Mavromatis K."/>
            <person name="Markowitz V."/>
            <person name="Szeto E."/>
            <person name="Ivanova N."/>
            <person name="Pagani I."/>
            <person name="Pati A."/>
            <person name="Goodwin L."/>
            <person name="Nordberg H.P."/>
            <person name="Cantor M.N."/>
            <person name="Hua S.X."/>
            <person name="Woyke T."/>
            <person name="Kerfeld C.A."/>
        </authorList>
    </citation>
    <scope>NUCLEOTIDE SEQUENCE [LARGE SCALE GENOMIC DNA]</scope>
    <source>
        <strain evidence="1 2">PCC 7417</strain>
    </source>
</reference>
<dbReference type="Proteomes" id="UP000010475">
    <property type="component" value="Chromosome"/>
</dbReference>
<sequence length="133" mass="15162">MMAIWSIPTFGIKQLKTLNSNYQNAPTNKIYQVIYNDNISNLIATEKLVYSSLIAETEFTQGEIYSMDSREFHSTIVENNTFAATIVLSRKMDTILPEVIGDLQGRDIYSYKRIGCNVNQLKNIIDKLSLQIC</sequence>
<dbReference type="STRING" id="56107.Cylst_1597"/>